<evidence type="ECO:0000313" key="2">
    <source>
        <dbReference type="Proteomes" id="UP001174050"/>
    </source>
</evidence>
<organism evidence="1 2">
    <name type="scientific">Streptomyces ficellus</name>
    <dbReference type="NCBI Taxonomy" id="1977088"/>
    <lineage>
        <taxon>Bacteria</taxon>
        <taxon>Bacillati</taxon>
        <taxon>Actinomycetota</taxon>
        <taxon>Actinomycetes</taxon>
        <taxon>Kitasatosporales</taxon>
        <taxon>Streptomycetaceae</taxon>
        <taxon>Streptomyces</taxon>
    </lineage>
</organism>
<gene>
    <name evidence="1" type="ORF">QWM81_23825</name>
</gene>
<name>A0ABT7ZBZ3_9ACTN</name>
<keyword evidence="2" id="KW-1185">Reference proteome</keyword>
<comment type="caution">
    <text evidence="1">The sequence shown here is derived from an EMBL/GenBank/DDBJ whole genome shotgun (WGS) entry which is preliminary data.</text>
</comment>
<dbReference type="RefSeq" id="WP_290114369.1">
    <property type="nucleotide sequence ID" value="NZ_JAUEPL010000042.1"/>
</dbReference>
<proteinExistence type="predicted"/>
<dbReference type="Proteomes" id="UP001174050">
    <property type="component" value="Unassembled WGS sequence"/>
</dbReference>
<dbReference type="EMBL" id="JAUEPL010000042">
    <property type="protein sequence ID" value="MDN3297018.1"/>
    <property type="molecule type" value="Genomic_DNA"/>
</dbReference>
<sequence>MGEFTFTQVPAALTHSNTDSLLHGGVRIELTWSASVLEEFIEAMARIEEDFVRSWNRTREKARDQAARADDRIGLIARA</sequence>
<protein>
    <submittedName>
        <fullName evidence="1">Uncharacterized protein</fullName>
    </submittedName>
</protein>
<accession>A0ABT7ZBZ3</accession>
<reference evidence="1" key="1">
    <citation type="submission" date="2023-06" db="EMBL/GenBank/DDBJ databases">
        <title>WGS-Sequencing of Streptomyces ficellus isolate 21 collected from sand in Gara Djebilet Iron Mine in Algeria.</title>
        <authorList>
            <person name="Zegers G.P."/>
            <person name="Gomez A."/>
            <person name="Gueddou A."/>
            <person name="Zahara A.F."/>
            <person name="Worth M."/>
            <person name="Sevigny J.L."/>
            <person name="Tisa L."/>
        </authorList>
    </citation>
    <scope>NUCLEOTIDE SEQUENCE</scope>
    <source>
        <strain evidence="1">AS11</strain>
    </source>
</reference>
<evidence type="ECO:0000313" key="1">
    <source>
        <dbReference type="EMBL" id="MDN3297018.1"/>
    </source>
</evidence>